<comment type="function">
    <text evidence="6">Part of the ABC transporter complex HmuTUV involved in hemin import. Responsible for energy coupling to the transport system.</text>
</comment>
<feature type="domain" description="ABC transporter" evidence="7">
    <location>
        <begin position="15"/>
        <end position="250"/>
    </location>
</feature>
<protein>
    <submittedName>
        <fullName evidence="8">ABC transporter related protein</fullName>
    </submittedName>
</protein>
<evidence type="ECO:0000256" key="3">
    <source>
        <dbReference type="ARBA" id="ARBA00022741"/>
    </source>
</evidence>
<dbReference type="GO" id="GO:0016887">
    <property type="term" value="F:ATP hydrolysis activity"/>
    <property type="evidence" value="ECO:0007669"/>
    <property type="project" value="InterPro"/>
</dbReference>
<reference evidence="9" key="1">
    <citation type="journal article" date="2011" name="J. Bacteriol.">
        <title>Genome sequences of eight morphologically diverse alphaproteobacteria.</title>
        <authorList>
            <consortium name="US DOE Joint Genome Institute"/>
            <person name="Brown P.J."/>
            <person name="Kysela D.T."/>
            <person name="Buechlein A."/>
            <person name="Hemmerich C."/>
            <person name="Brun Y.V."/>
        </authorList>
    </citation>
    <scope>NUCLEOTIDE SEQUENCE [LARGE SCALE GENOMIC DNA]</scope>
    <source>
        <strain evidence="9">ATCC 51888 / DSM 1869 / NCIB 11706 / TK 0415</strain>
    </source>
</reference>
<keyword evidence="2" id="KW-0813">Transport</keyword>
<evidence type="ECO:0000256" key="2">
    <source>
        <dbReference type="ARBA" id="ARBA00022448"/>
    </source>
</evidence>
<evidence type="ECO:0000256" key="4">
    <source>
        <dbReference type="ARBA" id="ARBA00022840"/>
    </source>
</evidence>
<dbReference type="PROSITE" id="PS50893">
    <property type="entry name" value="ABC_TRANSPORTER_2"/>
    <property type="match status" value="1"/>
</dbReference>
<sequence>MQREAGSDVSSAGRVEARDVHFCFDKREILKGVSLVLERGEVVSLLGANGAGKTTLLRLLLGLVAPTQGEVFVGNVRLASLTSRQIATRIAYVPQVHTTPFPYTVREVVLMGRLPKRSLLSSPREVDHAAVQTALDKLEIRHLADRVYSGISGGERQLVLIARALAQEASTLILDEPLSNLDFGYQVKIAQHLKDLARDGHSVLITCHDPQFAYQASSRIALLINGRLTQDGHPHQILNSASLRSLYGIDVECVLLSKDRAAFFPREPG</sequence>
<evidence type="ECO:0000256" key="6">
    <source>
        <dbReference type="ARBA" id="ARBA00037066"/>
    </source>
</evidence>
<keyword evidence="5" id="KW-1278">Translocase</keyword>
<dbReference type="PANTHER" id="PTHR42794">
    <property type="entry name" value="HEMIN IMPORT ATP-BINDING PROTEIN HMUV"/>
    <property type="match status" value="1"/>
</dbReference>
<dbReference type="InterPro" id="IPR017871">
    <property type="entry name" value="ABC_transporter-like_CS"/>
</dbReference>
<evidence type="ECO:0000313" key="8">
    <source>
        <dbReference type="EMBL" id="ADJ23558.1"/>
    </source>
</evidence>
<name>D8JYV6_HYPDA</name>
<evidence type="ECO:0000259" key="7">
    <source>
        <dbReference type="PROSITE" id="PS50893"/>
    </source>
</evidence>
<dbReference type="InterPro" id="IPR027417">
    <property type="entry name" value="P-loop_NTPase"/>
</dbReference>
<dbReference type="RefSeq" id="WP_013215717.1">
    <property type="nucleotide sequence ID" value="NC_014313.1"/>
</dbReference>
<dbReference type="CDD" id="cd03214">
    <property type="entry name" value="ABC_Iron-Siderophores_B12_Hemin"/>
    <property type="match status" value="1"/>
</dbReference>
<evidence type="ECO:0000256" key="1">
    <source>
        <dbReference type="ARBA" id="ARBA00005417"/>
    </source>
</evidence>
<gene>
    <name evidence="8" type="ordered locus">Hden_1755</name>
</gene>
<keyword evidence="9" id="KW-1185">Reference proteome</keyword>
<dbReference type="Gene3D" id="3.40.50.300">
    <property type="entry name" value="P-loop containing nucleotide triphosphate hydrolases"/>
    <property type="match status" value="1"/>
</dbReference>
<dbReference type="InterPro" id="IPR003593">
    <property type="entry name" value="AAA+_ATPase"/>
</dbReference>
<dbReference type="STRING" id="582899.Hden_1755"/>
<dbReference type="FunFam" id="3.40.50.300:FF:000134">
    <property type="entry name" value="Iron-enterobactin ABC transporter ATP-binding protein"/>
    <property type="match status" value="1"/>
</dbReference>
<comment type="similarity">
    <text evidence="1">Belongs to the ABC transporter superfamily.</text>
</comment>
<evidence type="ECO:0000313" key="9">
    <source>
        <dbReference type="Proteomes" id="UP000002033"/>
    </source>
</evidence>
<proteinExistence type="inferred from homology"/>
<dbReference type="AlphaFoldDB" id="D8JYV6"/>
<dbReference type="InterPro" id="IPR003439">
    <property type="entry name" value="ABC_transporter-like_ATP-bd"/>
</dbReference>
<evidence type="ECO:0000256" key="5">
    <source>
        <dbReference type="ARBA" id="ARBA00022967"/>
    </source>
</evidence>
<dbReference type="SUPFAM" id="SSF52540">
    <property type="entry name" value="P-loop containing nucleoside triphosphate hydrolases"/>
    <property type="match status" value="1"/>
</dbReference>
<keyword evidence="3" id="KW-0547">Nucleotide-binding</keyword>
<keyword evidence="4" id="KW-0067">ATP-binding</keyword>
<dbReference type="PROSITE" id="PS00211">
    <property type="entry name" value="ABC_TRANSPORTER_1"/>
    <property type="match status" value="1"/>
</dbReference>
<dbReference type="SMART" id="SM00382">
    <property type="entry name" value="AAA"/>
    <property type="match status" value="1"/>
</dbReference>
<organism evidence="8 9">
    <name type="scientific">Hyphomicrobium denitrificans (strain ATCC 51888 / DSM 1869 / NCIMB 11706 / TK 0415)</name>
    <dbReference type="NCBI Taxonomy" id="582899"/>
    <lineage>
        <taxon>Bacteria</taxon>
        <taxon>Pseudomonadati</taxon>
        <taxon>Pseudomonadota</taxon>
        <taxon>Alphaproteobacteria</taxon>
        <taxon>Hyphomicrobiales</taxon>
        <taxon>Hyphomicrobiaceae</taxon>
        <taxon>Hyphomicrobium</taxon>
    </lineage>
</organism>
<dbReference type="KEGG" id="hdn:Hden_1755"/>
<dbReference type="HOGENOM" id="CLU_000604_1_11_5"/>
<dbReference type="Pfam" id="PF00005">
    <property type="entry name" value="ABC_tran"/>
    <property type="match status" value="1"/>
</dbReference>
<dbReference type="PANTHER" id="PTHR42794:SF1">
    <property type="entry name" value="HEMIN IMPORT ATP-BINDING PROTEIN HMUV"/>
    <property type="match status" value="1"/>
</dbReference>
<dbReference type="GO" id="GO:0005524">
    <property type="term" value="F:ATP binding"/>
    <property type="evidence" value="ECO:0007669"/>
    <property type="project" value="UniProtKB-KW"/>
</dbReference>
<dbReference type="eggNOG" id="COG1120">
    <property type="taxonomic scope" value="Bacteria"/>
</dbReference>
<dbReference type="EMBL" id="CP002083">
    <property type="protein sequence ID" value="ADJ23558.1"/>
    <property type="molecule type" value="Genomic_DNA"/>
</dbReference>
<dbReference type="Proteomes" id="UP000002033">
    <property type="component" value="Chromosome"/>
</dbReference>
<accession>D8JYV6</accession>